<dbReference type="GO" id="GO:0005886">
    <property type="term" value="C:plasma membrane"/>
    <property type="evidence" value="ECO:0007669"/>
    <property type="project" value="UniProtKB-SubCell"/>
</dbReference>
<evidence type="ECO:0000256" key="7">
    <source>
        <dbReference type="RuleBase" id="RU363032"/>
    </source>
</evidence>
<reference evidence="8 9" key="1">
    <citation type="submission" date="2015-12" db="EMBL/GenBank/DDBJ databases">
        <title>Genome sequence of Aneurinibacillus soli.</title>
        <authorList>
            <person name="Lee J.S."/>
            <person name="Lee K.C."/>
            <person name="Kim K.K."/>
            <person name="Lee B.W."/>
        </authorList>
    </citation>
    <scope>NUCLEOTIDE SEQUENCE [LARGE SCALE GENOMIC DNA]</scope>
    <source>
        <strain evidence="8 9">CB4</strain>
    </source>
</reference>
<dbReference type="PROSITE" id="PS50928">
    <property type="entry name" value="ABC_TM1"/>
    <property type="match status" value="1"/>
</dbReference>
<evidence type="ECO:0000256" key="3">
    <source>
        <dbReference type="ARBA" id="ARBA00022475"/>
    </source>
</evidence>
<evidence type="ECO:0000313" key="8">
    <source>
        <dbReference type="EMBL" id="BAU28482.1"/>
    </source>
</evidence>
<protein>
    <submittedName>
        <fullName evidence="8">Glutathione transport system permease protein GsiD</fullName>
    </submittedName>
</protein>
<feature type="transmembrane region" description="Helical" evidence="7">
    <location>
        <begin position="16"/>
        <end position="38"/>
    </location>
</feature>
<dbReference type="PANTHER" id="PTHR43386:SF1">
    <property type="entry name" value="D,D-DIPEPTIDE TRANSPORT SYSTEM PERMEASE PROTEIN DDPC-RELATED"/>
    <property type="match status" value="1"/>
</dbReference>
<dbReference type="OrthoDB" id="9797472at2"/>
<feature type="transmembrane region" description="Helical" evidence="7">
    <location>
        <begin position="144"/>
        <end position="163"/>
    </location>
</feature>
<feature type="transmembrane region" description="Helical" evidence="7">
    <location>
        <begin position="81"/>
        <end position="107"/>
    </location>
</feature>
<proteinExistence type="inferred from homology"/>
<comment type="similarity">
    <text evidence="7">Belongs to the binding-protein-dependent transport system permease family.</text>
</comment>
<dbReference type="SUPFAM" id="SSF161098">
    <property type="entry name" value="MetI-like"/>
    <property type="match status" value="1"/>
</dbReference>
<evidence type="ECO:0000256" key="2">
    <source>
        <dbReference type="ARBA" id="ARBA00022448"/>
    </source>
</evidence>
<dbReference type="CDD" id="cd06261">
    <property type="entry name" value="TM_PBP2"/>
    <property type="match status" value="1"/>
</dbReference>
<name>A0A0U5B1L8_9BACL</name>
<evidence type="ECO:0000256" key="4">
    <source>
        <dbReference type="ARBA" id="ARBA00022692"/>
    </source>
</evidence>
<feature type="transmembrane region" description="Helical" evidence="7">
    <location>
        <begin position="194"/>
        <end position="223"/>
    </location>
</feature>
<keyword evidence="4 7" id="KW-0812">Transmembrane</keyword>
<dbReference type="InterPro" id="IPR035906">
    <property type="entry name" value="MetI-like_sf"/>
</dbReference>
<evidence type="ECO:0000256" key="6">
    <source>
        <dbReference type="ARBA" id="ARBA00023136"/>
    </source>
</evidence>
<gene>
    <name evidence="8" type="primary">gsiD</name>
    <name evidence="8" type="ORF">CB4_02656</name>
</gene>
<dbReference type="GO" id="GO:0055085">
    <property type="term" value="P:transmembrane transport"/>
    <property type="evidence" value="ECO:0007669"/>
    <property type="project" value="InterPro"/>
</dbReference>
<organism evidence="8 9">
    <name type="scientific">Aneurinibacillus soli</name>
    <dbReference type="NCBI Taxonomy" id="1500254"/>
    <lineage>
        <taxon>Bacteria</taxon>
        <taxon>Bacillati</taxon>
        <taxon>Bacillota</taxon>
        <taxon>Bacilli</taxon>
        <taxon>Bacillales</taxon>
        <taxon>Paenibacillaceae</taxon>
        <taxon>Aneurinibacillus group</taxon>
        <taxon>Aneurinibacillus</taxon>
    </lineage>
</organism>
<dbReference type="KEGG" id="asoc:CB4_02656"/>
<dbReference type="Pfam" id="PF00528">
    <property type="entry name" value="BPD_transp_1"/>
    <property type="match status" value="1"/>
</dbReference>
<evidence type="ECO:0000256" key="5">
    <source>
        <dbReference type="ARBA" id="ARBA00022989"/>
    </source>
</evidence>
<sequence>MDSIRQIFLVAGRQRIIVICVLLLSAIVLAGLLAPILAPNDPVLVDLSHKLEGPSAQFPLGTDQLGRCILSRLLYGTQVSLSLALLIVCSCVVLGLVIGCLAGYAGGKIDSIIMRGCDAVLAFPALILAISLIAIWGAGWKQMALALIIVQSVYYARFIRGIVSNLKQQNYIVAARICGTSPFRMMLRHIIPNLLPSLFIVVTLEIGWVIMDISALSFIGLGVQSPTPEWGAMINEGKSFLRSHPRLMIVPGLMIFCMVALLNILGETLGERKGLTKSIRKIGRVSEQKVGGTR</sequence>
<keyword evidence="9" id="KW-1185">Reference proteome</keyword>
<dbReference type="Proteomes" id="UP000217696">
    <property type="component" value="Chromosome"/>
</dbReference>
<feature type="transmembrane region" description="Helical" evidence="7">
    <location>
        <begin position="243"/>
        <end position="265"/>
    </location>
</feature>
<dbReference type="EMBL" id="AP017312">
    <property type="protein sequence ID" value="BAU28482.1"/>
    <property type="molecule type" value="Genomic_DNA"/>
</dbReference>
<dbReference type="InterPro" id="IPR050366">
    <property type="entry name" value="BP-dependent_transpt_permease"/>
</dbReference>
<evidence type="ECO:0000313" key="9">
    <source>
        <dbReference type="Proteomes" id="UP000217696"/>
    </source>
</evidence>
<dbReference type="RefSeq" id="WP_096466234.1">
    <property type="nucleotide sequence ID" value="NZ_AP017312.1"/>
</dbReference>
<feature type="transmembrane region" description="Helical" evidence="7">
    <location>
        <begin position="119"/>
        <end position="138"/>
    </location>
</feature>
<keyword evidence="2 7" id="KW-0813">Transport</keyword>
<evidence type="ECO:0000256" key="1">
    <source>
        <dbReference type="ARBA" id="ARBA00004651"/>
    </source>
</evidence>
<comment type="subcellular location">
    <subcellularLocation>
        <location evidence="1 7">Cell membrane</location>
        <topology evidence="1 7">Multi-pass membrane protein</topology>
    </subcellularLocation>
</comment>
<keyword evidence="6 7" id="KW-0472">Membrane</keyword>
<dbReference type="AlphaFoldDB" id="A0A0U5B1L8"/>
<dbReference type="Gene3D" id="1.10.3720.10">
    <property type="entry name" value="MetI-like"/>
    <property type="match status" value="1"/>
</dbReference>
<keyword evidence="5 7" id="KW-1133">Transmembrane helix</keyword>
<dbReference type="PANTHER" id="PTHR43386">
    <property type="entry name" value="OLIGOPEPTIDE TRANSPORT SYSTEM PERMEASE PROTEIN APPC"/>
    <property type="match status" value="1"/>
</dbReference>
<dbReference type="InterPro" id="IPR000515">
    <property type="entry name" value="MetI-like"/>
</dbReference>
<keyword evidence="3" id="KW-1003">Cell membrane</keyword>
<accession>A0A0U5B1L8</accession>